<reference evidence="1" key="2">
    <citation type="submission" date="2020-08" db="EMBL/GenBank/DDBJ databases">
        <title>Draft Genome Sequence of Cumin Blight Pathogen Alternaria burnsii.</title>
        <authorList>
            <person name="Feng Z."/>
        </authorList>
    </citation>
    <scope>NUCLEOTIDE SEQUENCE</scope>
    <source>
        <strain evidence="1">CBS107.38</strain>
    </source>
</reference>
<evidence type="ECO:0000313" key="2">
    <source>
        <dbReference type="Proteomes" id="UP000596902"/>
    </source>
</evidence>
<dbReference type="EMBL" id="JAAABM010000003">
    <property type="protein sequence ID" value="KAF7679591.1"/>
    <property type="molecule type" value="Genomic_DNA"/>
</dbReference>
<accession>A0A8H7B962</accession>
<comment type="caution">
    <text evidence="1">The sequence shown here is derived from an EMBL/GenBank/DDBJ whole genome shotgun (WGS) entry which is preliminary data.</text>
</comment>
<dbReference type="GeneID" id="62201564"/>
<reference evidence="1" key="1">
    <citation type="submission" date="2020-01" db="EMBL/GenBank/DDBJ databases">
        <authorList>
            <person name="Feng Z.H.Z."/>
        </authorList>
    </citation>
    <scope>NUCLEOTIDE SEQUENCE</scope>
    <source>
        <strain evidence="1">CBS107.38</strain>
    </source>
</reference>
<gene>
    <name evidence="1" type="ORF">GT037_003339</name>
</gene>
<proteinExistence type="predicted"/>
<dbReference type="AlphaFoldDB" id="A0A8H7B962"/>
<protein>
    <submittedName>
        <fullName evidence="1">Uncharacterized protein</fullName>
    </submittedName>
</protein>
<dbReference type="RefSeq" id="XP_038789664.1">
    <property type="nucleotide sequence ID" value="XM_038928386.1"/>
</dbReference>
<dbReference type="Proteomes" id="UP000596902">
    <property type="component" value="Unassembled WGS sequence"/>
</dbReference>
<name>A0A8H7B962_9PLEO</name>
<evidence type="ECO:0000313" key="1">
    <source>
        <dbReference type="EMBL" id="KAF7679591.1"/>
    </source>
</evidence>
<keyword evidence="2" id="KW-1185">Reference proteome</keyword>
<sequence>MSFHGYMAERFLSDIDAFTPEQQYRVLYDLPDGRYVAPEVKYRMFCKGEKASEALKHVRRLLPMPFSPNTLSQKLYKAPSLIDHERWDEARRKARAELQSRGAYLPCDYMFGERPEMVMAGAFGGGETIRPAAINECRSLEVVGCAREDKPLFIAEQGQTGISKQSYGAEIWQLLFDFGKAVGRLLAKSSTCR</sequence>
<organism evidence="1 2">
    <name type="scientific">Alternaria burnsii</name>
    <dbReference type="NCBI Taxonomy" id="1187904"/>
    <lineage>
        <taxon>Eukaryota</taxon>
        <taxon>Fungi</taxon>
        <taxon>Dikarya</taxon>
        <taxon>Ascomycota</taxon>
        <taxon>Pezizomycotina</taxon>
        <taxon>Dothideomycetes</taxon>
        <taxon>Pleosporomycetidae</taxon>
        <taxon>Pleosporales</taxon>
        <taxon>Pleosporineae</taxon>
        <taxon>Pleosporaceae</taxon>
        <taxon>Alternaria</taxon>
        <taxon>Alternaria sect. Alternaria</taxon>
    </lineage>
</organism>